<keyword evidence="5" id="KW-1185">Reference proteome</keyword>
<keyword evidence="1" id="KW-0863">Zinc-finger</keyword>
<evidence type="ECO:0000259" key="3">
    <source>
        <dbReference type="PROSITE" id="PS50158"/>
    </source>
</evidence>
<comment type="caution">
    <text evidence="4">The sequence shown here is derived from an EMBL/GenBank/DDBJ whole genome shotgun (WGS) entry which is preliminary data.</text>
</comment>
<evidence type="ECO:0000313" key="5">
    <source>
        <dbReference type="Proteomes" id="UP001165122"/>
    </source>
</evidence>
<name>A0A9W7KWT9_9STRA</name>
<evidence type="ECO:0000256" key="1">
    <source>
        <dbReference type="PROSITE-ProRule" id="PRU00047"/>
    </source>
</evidence>
<feature type="compositionally biased region" description="Basic residues" evidence="2">
    <location>
        <begin position="49"/>
        <end position="59"/>
    </location>
</feature>
<dbReference type="GO" id="GO:0003676">
    <property type="term" value="F:nucleic acid binding"/>
    <property type="evidence" value="ECO:0007669"/>
    <property type="project" value="InterPro"/>
</dbReference>
<dbReference type="EMBL" id="BRXW01000208">
    <property type="protein sequence ID" value="GMI14121.1"/>
    <property type="molecule type" value="Genomic_DNA"/>
</dbReference>
<dbReference type="OrthoDB" id="47614at2759"/>
<accession>A0A9W7KWT9</accession>
<keyword evidence="1" id="KW-0862">Zinc</keyword>
<feature type="domain" description="CCHC-type" evidence="3">
    <location>
        <begin position="219"/>
        <end position="233"/>
    </location>
</feature>
<feature type="compositionally biased region" description="Basic and acidic residues" evidence="2">
    <location>
        <begin position="95"/>
        <end position="110"/>
    </location>
</feature>
<evidence type="ECO:0000256" key="2">
    <source>
        <dbReference type="SAM" id="MobiDB-lite"/>
    </source>
</evidence>
<dbReference type="PROSITE" id="PS50158">
    <property type="entry name" value="ZF_CCHC"/>
    <property type="match status" value="1"/>
</dbReference>
<organism evidence="4 5">
    <name type="scientific">Triparma laevis f. longispina</name>
    <dbReference type="NCBI Taxonomy" id="1714387"/>
    <lineage>
        <taxon>Eukaryota</taxon>
        <taxon>Sar</taxon>
        <taxon>Stramenopiles</taxon>
        <taxon>Ochrophyta</taxon>
        <taxon>Bolidophyceae</taxon>
        <taxon>Parmales</taxon>
        <taxon>Triparmaceae</taxon>
        <taxon>Triparma</taxon>
    </lineage>
</organism>
<proteinExistence type="predicted"/>
<dbReference type="InterPro" id="IPR001878">
    <property type="entry name" value="Znf_CCHC"/>
</dbReference>
<sequence>MPRSSTKRKLALAPLPTVTGTPVKPSPKPAKDEEEELPDVPSPLSSPTKKLKTSPKKPSKSPSKSNTIANFFSPQTPKDKPSFGAASTKVTPSPEGKRQQRKLEVEEIKKEKKVKRKTKAKTAVPLSTSNPNSEKAPHVPTYIHANIGYSVETSSSILSLSIPKRKVFTLIRSTHELPLDFETRKYGPKSGQSFEQRVLGCYDIGMLEDFRIGEKFDACVECGGKGHRRVECPTLL</sequence>
<feature type="compositionally biased region" description="Polar residues" evidence="2">
    <location>
        <begin position="66"/>
        <end position="76"/>
    </location>
</feature>
<dbReference type="Proteomes" id="UP001165122">
    <property type="component" value="Unassembled WGS sequence"/>
</dbReference>
<dbReference type="AlphaFoldDB" id="A0A9W7KWT9"/>
<reference evidence="5" key="1">
    <citation type="journal article" date="2023" name="Commun. Biol.">
        <title>Genome analysis of Parmales, the sister group of diatoms, reveals the evolutionary specialization of diatoms from phago-mixotrophs to photoautotrophs.</title>
        <authorList>
            <person name="Ban H."/>
            <person name="Sato S."/>
            <person name="Yoshikawa S."/>
            <person name="Yamada K."/>
            <person name="Nakamura Y."/>
            <person name="Ichinomiya M."/>
            <person name="Sato N."/>
            <person name="Blanc-Mathieu R."/>
            <person name="Endo H."/>
            <person name="Kuwata A."/>
            <person name="Ogata H."/>
        </authorList>
    </citation>
    <scope>NUCLEOTIDE SEQUENCE [LARGE SCALE GENOMIC DNA]</scope>
    <source>
        <strain evidence="5">NIES 3700</strain>
    </source>
</reference>
<protein>
    <recommendedName>
        <fullName evidence="3">CCHC-type domain-containing protein</fullName>
    </recommendedName>
</protein>
<keyword evidence="1" id="KW-0479">Metal-binding</keyword>
<dbReference type="GO" id="GO:0008270">
    <property type="term" value="F:zinc ion binding"/>
    <property type="evidence" value="ECO:0007669"/>
    <property type="project" value="UniProtKB-KW"/>
</dbReference>
<feature type="region of interest" description="Disordered" evidence="2">
    <location>
        <begin position="1"/>
        <end position="137"/>
    </location>
</feature>
<feature type="compositionally biased region" description="Basic residues" evidence="2">
    <location>
        <begin position="1"/>
        <end position="10"/>
    </location>
</feature>
<gene>
    <name evidence="4" type="ORF">TrLO_g5398</name>
</gene>
<feature type="compositionally biased region" description="Basic residues" evidence="2">
    <location>
        <begin position="111"/>
        <end position="120"/>
    </location>
</feature>
<evidence type="ECO:0000313" key="4">
    <source>
        <dbReference type="EMBL" id="GMI14121.1"/>
    </source>
</evidence>